<evidence type="ECO:0000256" key="1">
    <source>
        <dbReference type="ARBA" id="ARBA00000085"/>
    </source>
</evidence>
<protein>
    <recommendedName>
        <fullName evidence="2">histidine kinase</fullName>
        <ecNumber evidence="2">2.7.13.3</ecNumber>
    </recommendedName>
</protein>
<dbReference type="CDD" id="cd00082">
    <property type="entry name" value="HisKA"/>
    <property type="match status" value="1"/>
</dbReference>
<keyword evidence="4" id="KW-0808">Transferase</keyword>
<dbReference type="NCBIfam" id="TIGR00229">
    <property type="entry name" value="sensory_box"/>
    <property type="match status" value="2"/>
</dbReference>
<dbReference type="Proteomes" id="UP000480684">
    <property type="component" value="Unassembled WGS sequence"/>
</dbReference>
<gene>
    <name evidence="9" type="ORF">G4223_08220</name>
</gene>
<dbReference type="InterPro" id="IPR000014">
    <property type="entry name" value="PAS"/>
</dbReference>
<dbReference type="EMBL" id="JAAIYP010000035">
    <property type="protein sequence ID" value="NFV80093.1"/>
    <property type="molecule type" value="Genomic_DNA"/>
</dbReference>
<dbReference type="SUPFAM" id="SSF55785">
    <property type="entry name" value="PYP-like sensor domain (PAS domain)"/>
    <property type="match status" value="4"/>
</dbReference>
<dbReference type="Pfam" id="PF00989">
    <property type="entry name" value="PAS"/>
    <property type="match status" value="1"/>
</dbReference>
<dbReference type="PROSITE" id="PS50109">
    <property type="entry name" value="HIS_KIN"/>
    <property type="match status" value="1"/>
</dbReference>
<feature type="domain" description="PAS" evidence="7">
    <location>
        <begin position="139"/>
        <end position="183"/>
    </location>
</feature>
<dbReference type="InterPro" id="IPR000700">
    <property type="entry name" value="PAS-assoc_C"/>
</dbReference>
<dbReference type="Gene3D" id="1.10.287.130">
    <property type="match status" value="1"/>
</dbReference>
<dbReference type="RefSeq" id="WP_163677677.1">
    <property type="nucleotide sequence ID" value="NZ_JAAIYP010000035.1"/>
</dbReference>
<dbReference type="InterPro" id="IPR035965">
    <property type="entry name" value="PAS-like_dom_sf"/>
</dbReference>
<dbReference type="PANTHER" id="PTHR43304">
    <property type="entry name" value="PHYTOCHROME-LIKE PROTEIN CPH1"/>
    <property type="match status" value="1"/>
</dbReference>
<dbReference type="SMART" id="SM00091">
    <property type="entry name" value="PAS"/>
    <property type="match status" value="4"/>
</dbReference>
<dbReference type="SMART" id="SM00387">
    <property type="entry name" value="HATPase_c"/>
    <property type="match status" value="1"/>
</dbReference>
<proteinExistence type="predicted"/>
<dbReference type="InterPro" id="IPR013655">
    <property type="entry name" value="PAS_fold_3"/>
</dbReference>
<dbReference type="InterPro" id="IPR013767">
    <property type="entry name" value="PAS_fold"/>
</dbReference>
<organism evidence="9 10">
    <name type="scientific">Magnetospirillum aberrantis SpK</name>
    <dbReference type="NCBI Taxonomy" id="908842"/>
    <lineage>
        <taxon>Bacteria</taxon>
        <taxon>Pseudomonadati</taxon>
        <taxon>Pseudomonadota</taxon>
        <taxon>Alphaproteobacteria</taxon>
        <taxon>Rhodospirillales</taxon>
        <taxon>Rhodospirillaceae</taxon>
        <taxon>Magnetospirillum</taxon>
    </lineage>
</organism>
<feature type="domain" description="PAS" evidence="7">
    <location>
        <begin position="401"/>
        <end position="437"/>
    </location>
</feature>
<dbReference type="PRINTS" id="PR00344">
    <property type="entry name" value="BCTRLSENSOR"/>
</dbReference>
<keyword evidence="5" id="KW-0418">Kinase</keyword>
<comment type="catalytic activity">
    <reaction evidence="1">
        <text>ATP + protein L-histidine = ADP + protein N-phospho-L-histidine.</text>
        <dbReference type="EC" id="2.7.13.3"/>
    </reaction>
</comment>
<dbReference type="CDD" id="cd00130">
    <property type="entry name" value="PAS"/>
    <property type="match status" value="4"/>
</dbReference>
<dbReference type="SMART" id="SM00388">
    <property type="entry name" value="HisKA"/>
    <property type="match status" value="1"/>
</dbReference>
<keyword evidence="10" id="KW-1185">Reference proteome</keyword>
<dbReference type="InterPro" id="IPR003661">
    <property type="entry name" value="HisK_dim/P_dom"/>
</dbReference>
<comment type="caution">
    <text evidence="9">The sequence shown here is derived from an EMBL/GenBank/DDBJ whole genome shotgun (WGS) entry which is preliminary data.</text>
</comment>
<evidence type="ECO:0000256" key="3">
    <source>
        <dbReference type="ARBA" id="ARBA00022553"/>
    </source>
</evidence>
<dbReference type="GO" id="GO:0006355">
    <property type="term" value="P:regulation of DNA-templated transcription"/>
    <property type="evidence" value="ECO:0007669"/>
    <property type="project" value="InterPro"/>
</dbReference>
<evidence type="ECO:0000259" key="6">
    <source>
        <dbReference type="PROSITE" id="PS50109"/>
    </source>
</evidence>
<sequence length="792" mass="86369">MPFSSSAASEASPLFSERLAEVMADLSCVLFRRELSPDGVIRYPWISPNVRDIFGYDASEMTVTSKGALNAIHWADRDAHVAAVLRSGFAMSRCQEAFRAVTAAGETRWLRGSSSPLRLEDGTIVWDGAWIDISPWMRAEHQFQTVMDHAEDVILTLDARNGIDWANSAAERLFGWRLDEMLGLCLSHLLATPCGSSTTHLAECAQSDVVQCFPRGTQETMVRRKDGTTFPFEMTVSEVRSDGRLSLIVIGRDITRRKATELMLEETERRLRSIASNLPGVVFQRVLDPDGTFAYPYVSEGIEEILGCEAADIVFDSSILFDAMLDADRERLLHDLLVSADTLEPVDEDVRVVGADARTHWLSGQSRPRRRGESIVWDGLILDVTDEVEERLRAELAVRESEERFRMAFDASLQGVAVVAADGTIRQVNPAFSRIVGSEGVSLAGFNIRFFLDSEHLPDAGHPQSPGQSFQFEHDQMLPDGSLRHWRVSGTSFSAASTDQAPSLLVSIDDVTERIQAAEERRQMEMALTEGQKLEALGRLAGGVAHELNNMLGPILMAAEMVTRTAELDAKNTERCGRIIEAAKHGRDIVRNVLAYCRKEQKVLSHLDIVAVFQQFSGLVASILPPSVKVSNQIGPERAMVVGDGGQITQVLLNLANNARDAMDGEGTLTLSLNLVAGCALTSGSTPGGRNGGKRSPFANLDHTLTFVDIRIRDTGCGMLPEVAAKIFDPFFTTKPVGQGTGLGLSVVQGIIKGMGGAIGVTSTPGQGSEFRIVLPLVETEIDASHLARPEL</sequence>
<dbReference type="InterPro" id="IPR001610">
    <property type="entry name" value="PAC"/>
</dbReference>
<reference evidence="9 10" key="1">
    <citation type="submission" date="2020-02" db="EMBL/GenBank/DDBJ databases">
        <authorList>
            <person name="Dziuba M."/>
            <person name="Kuznetsov B."/>
            <person name="Mardanov A."/>
            <person name="Ravin N."/>
            <person name="Grouzdev D."/>
        </authorList>
    </citation>
    <scope>NUCLEOTIDE SEQUENCE [LARGE SCALE GENOMIC DNA]</scope>
    <source>
        <strain evidence="9 10">SpK</strain>
    </source>
</reference>
<dbReference type="InterPro" id="IPR005467">
    <property type="entry name" value="His_kinase_dom"/>
</dbReference>
<dbReference type="PROSITE" id="PS50113">
    <property type="entry name" value="PAC"/>
    <property type="match status" value="1"/>
</dbReference>
<dbReference type="EC" id="2.7.13.3" evidence="2"/>
<dbReference type="Gene3D" id="3.30.450.20">
    <property type="entry name" value="PAS domain"/>
    <property type="match status" value="4"/>
</dbReference>
<dbReference type="PANTHER" id="PTHR43304:SF1">
    <property type="entry name" value="PAC DOMAIN-CONTAINING PROTEIN"/>
    <property type="match status" value="1"/>
</dbReference>
<name>A0A7C9UYX8_9PROT</name>
<feature type="domain" description="PAC" evidence="8">
    <location>
        <begin position="216"/>
        <end position="266"/>
    </location>
</feature>
<feature type="domain" description="Histidine kinase" evidence="6">
    <location>
        <begin position="543"/>
        <end position="779"/>
    </location>
</feature>
<dbReference type="Gene3D" id="3.30.565.10">
    <property type="entry name" value="Histidine kinase-like ATPase, C-terminal domain"/>
    <property type="match status" value="1"/>
</dbReference>
<dbReference type="InterPro" id="IPR003594">
    <property type="entry name" value="HATPase_dom"/>
</dbReference>
<evidence type="ECO:0000256" key="2">
    <source>
        <dbReference type="ARBA" id="ARBA00012438"/>
    </source>
</evidence>
<dbReference type="GO" id="GO:0000155">
    <property type="term" value="F:phosphorelay sensor kinase activity"/>
    <property type="evidence" value="ECO:0007669"/>
    <property type="project" value="InterPro"/>
</dbReference>
<dbReference type="InterPro" id="IPR036890">
    <property type="entry name" value="HATPase_C_sf"/>
</dbReference>
<dbReference type="AlphaFoldDB" id="A0A7C9UYX8"/>
<evidence type="ECO:0000313" key="10">
    <source>
        <dbReference type="Proteomes" id="UP000480684"/>
    </source>
</evidence>
<evidence type="ECO:0000256" key="5">
    <source>
        <dbReference type="ARBA" id="ARBA00022777"/>
    </source>
</evidence>
<evidence type="ECO:0000259" key="7">
    <source>
        <dbReference type="PROSITE" id="PS50112"/>
    </source>
</evidence>
<dbReference type="SUPFAM" id="SSF47384">
    <property type="entry name" value="Homodimeric domain of signal transducing histidine kinase"/>
    <property type="match status" value="1"/>
</dbReference>
<dbReference type="InterPro" id="IPR052162">
    <property type="entry name" value="Sensor_kinase/Photoreceptor"/>
</dbReference>
<dbReference type="Pfam" id="PF13188">
    <property type="entry name" value="PAS_8"/>
    <property type="match status" value="1"/>
</dbReference>
<dbReference type="InterPro" id="IPR036097">
    <property type="entry name" value="HisK_dim/P_sf"/>
</dbReference>
<dbReference type="Pfam" id="PF02518">
    <property type="entry name" value="HATPase_c"/>
    <property type="match status" value="1"/>
</dbReference>
<dbReference type="SUPFAM" id="SSF55874">
    <property type="entry name" value="ATPase domain of HSP90 chaperone/DNA topoisomerase II/histidine kinase"/>
    <property type="match status" value="1"/>
</dbReference>
<dbReference type="InterPro" id="IPR004358">
    <property type="entry name" value="Sig_transdc_His_kin-like_C"/>
</dbReference>
<evidence type="ECO:0000259" key="8">
    <source>
        <dbReference type="PROSITE" id="PS50113"/>
    </source>
</evidence>
<evidence type="ECO:0000256" key="4">
    <source>
        <dbReference type="ARBA" id="ARBA00022679"/>
    </source>
</evidence>
<dbReference type="Pfam" id="PF08447">
    <property type="entry name" value="PAS_3"/>
    <property type="match status" value="1"/>
</dbReference>
<dbReference type="PROSITE" id="PS50112">
    <property type="entry name" value="PAS"/>
    <property type="match status" value="2"/>
</dbReference>
<evidence type="ECO:0000313" key="9">
    <source>
        <dbReference type="EMBL" id="NFV80093.1"/>
    </source>
</evidence>
<dbReference type="SMART" id="SM00086">
    <property type="entry name" value="PAC"/>
    <property type="match status" value="3"/>
</dbReference>
<keyword evidence="3" id="KW-0597">Phosphoprotein</keyword>
<accession>A0A7C9UYX8</accession>